<name>A0A3R5WQX1_9FIRM</name>
<dbReference type="PANTHER" id="PTHR32039">
    <property type="entry name" value="MAGNESIUM-CHELATASE SUBUNIT CHLI"/>
    <property type="match status" value="1"/>
</dbReference>
<organism evidence="3 4">
    <name type="scientific">Coprococcus eutactus</name>
    <dbReference type="NCBI Taxonomy" id="33043"/>
    <lineage>
        <taxon>Bacteria</taxon>
        <taxon>Bacillati</taxon>
        <taxon>Bacillota</taxon>
        <taxon>Clostridia</taxon>
        <taxon>Lachnospirales</taxon>
        <taxon>Lachnospiraceae</taxon>
        <taxon>Coprococcus</taxon>
    </lineage>
</organism>
<dbReference type="Pfam" id="PF13541">
    <property type="entry name" value="ChlI"/>
    <property type="match status" value="1"/>
</dbReference>
<dbReference type="EMBL" id="QRVK01000028">
    <property type="protein sequence ID" value="RGS40491.1"/>
    <property type="molecule type" value="Genomic_DNA"/>
</dbReference>
<dbReference type="InterPro" id="IPR004482">
    <property type="entry name" value="Mg_chelat-rel"/>
</dbReference>
<dbReference type="PANTHER" id="PTHR32039:SF7">
    <property type="entry name" value="COMPETENCE PROTEIN COMM"/>
    <property type="match status" value="1"/>
</dbReference>
<gene>
    <name evidence="3" type="ORF">DWX94_10315</name>
</gene>
<dbReference type="InterPro" id="IPR000523">
    <property type="entry name" value="Mg_chelatse_chII-like_cat_dom"/>
</dbReference>
<protein>
    <submittedName>
        <fullName evidence="3">ATP-binding protein</fullName>
    </submittedName>
</protein>
<feature type="domain" description="Magnesium chelatase ChlI-like catalytic" evidence="1">
    <location>
        <begin position="194"/>
        <end position="399"/>
    </location>
</feature>
<dbReference type="InterPro" id="IPR025158">
    <property type="entry name" value="Mg_chelat-rel_C"/>
</dbReference>
<dbReference type="Proteomes" id="UP000283295">
    <property type="component" value="Unassembled WGS sequence"/>
</dbReference>
<dbReference type="InterPro" id="IPR027417">
    <property type="entry name" value="P-loop_NTPase"/>
</dbReference>
<dbReference type="Pfam" id="PF01078">
    <property type="entry name" value="Mg_chelatase"/>
    <property type="match status" value="1"/>
</dbReference>
<reference evidence="3 4" key="1">
    <citation type="submission" date="2018-08" db="EMBL/GenBank/DDBJ databases">
        <title>A genome reference for cultivated species of the human gut microbiota.</title>
        <authorList>
            <person name="Zou Y."/>
            <person name="Xue W."/>
            <person name="Luo G."/>
        </authorList>
    </citation>
    <scope>NUCLEOTIDE SEQUENCE [LARGE SCALE GENOMIC DNA]</scope>
    <source>
        <strain evidence="3 4">AF22-21</strain>
    </source>
</reference>
<dbReference type="NCBIfam" id="TIGR00368">
    <property type="entry name" value="YifB family Mg chelatase-like AAA ATPase"/>
    <property type="match status" value="1"/>
</dbReference>
<dbReference type="InterPro" id="IPR020568">
    <property type="entry name" value="Ribosomal_Su5_D2-typ_SF"/>
</dbReference>
<dbReference type="GO" id="GO:0005524">
    <property type="term" value="F:ATP binding"/>
    <property type="evidence" value="ECO:0007669"/>
    <property type="project" value="UniProtKB-KW"/>
</dbReference>
<feature type="domain" description="Mg chelatase-related protein C-terminal" evidence="2">
    <location>
        <begin position="407"/>
        <end position="502"/>
    </location>
</feature>
<accession>A0A3R5WQX1</accession>
<proteinExistence type="predicted"/>
<evidence type="ECO:0000259" key="1">
    <source>
        <dbReference type="Pfam" id="PF01078"/>
    </source>
</evidence>
<dbReference type="AlphaFoldDB" id="A0A3R5WQX1"/>
<evidence type="ECO:0000313" key="4">
    <source>
        <dbReference type="Proteomes" id="UP000283295"/>
    </source>
</evidence>
<comment type="caution">
    <text evidence="3">The sequence shown here is derived from an EMBL/GenBank/DDBJ whole genome shotgun (WGS) entry which is preliminary data.</text>
</comment>
<evidence type="ECO:0000313" key="3">
    <source>
        <dbReference type="EMBL" id="RGS40491.1"/>
    </source>
</evidence>
<keyword evidence="3" id="KW-0547">Nucleotide-binding</keyword>
<dbReference type="InterPro" id="IPR014721">
    <property type="entry name" value="Ribsml_uS5_D2-typ_fold_subgr"/>
</dbReference>
<sequence>MYSKVLSGLVRGVEGTLISVETDIHDGLPMMNMVGYLSACVREAGERVRTALRNSNFSLPPKRVTINLFPADIRKEGTAFDLPIAVGILASMGIIPQESIENILILGEMGLDGHVSSVTGILAIVHHAYTQGIRKCIVPSGNSQEAAIIDGMTVIPVESLTELVDYLSGISAIEPEYVDVDGLLGEAPDRRECDFSEVRGHETLKRGVEIAAAGMHNILMTGPAGAGKSMIARRIPTILPKLTLEESIEITEIYSVAGLLKDGASIINRRPFRSPHHTISLHAMSGGGRDPRPGEISLAHGGVLFLDELPEFGRSVLEVMRQPLEEGAVNISRLNGVYRFPADFMLVAARNPCPCGQYPDVNKCTCTVNQIRNYNARISKPLLDRIDINVDVRKVQYGELFGDGVGASSSEMRARVLAAQNIQLCRYKGEDIRFNSQLDSGMCEKYIPLGNAEKEFMEDCFMRLSLTARGSYRVLKIARTIADLDGDQDVNVRHLEEAVFFRNADGGGAV</sequence>
<evidence type="ECO:0000259" key="2">
    <source>
        <dbReference type="Pfam" id="PF13335"/>
    </source>
</evidence>
<dbReference type="Gene3D" id="3.40.50.300">
    <property type="entry name" value="P-loop containing nucleotide triphosphate hydrolases"/>
    <property type="match status" value="1"/>
</dbReference>
<keyword evidence="3" id="KW-0067">ATP-binding</keyword>
<dbReference type="Gene3D" id="3.30.230.10">
    <property type="match status" value="1"/>
</dbReference>
<dbReference type="SUPFAM" id="SSF54211">
    <property type="entry name" value="Ribosomal protein S5 domain 2-like"/>
    <property type="match status" value="1"/>
</dbReference>
<dbReference type="OrthoDB" id="9813147at2"/>
<dbReference type="Pfam" id="PF13335">
    <property type="entry name" value="Mg_chelatase_C"/>
    <property type="match status" value="1"/>
</dbReference>
<dbReference type="SUPFAM" id="SSF52540">
    <property type="entry name" value="P-loop containing nucleoside triphosphate hydrolases"/>
    <property type="match status" value="1"/>
</dbReference>
<dbReference type="InterPro" id="IPR045006">
    <property type="entry name" value="CHLI-like"/>
</dbReference>